<proteinExistence type="predicted"/>
<gene>
    <name evidence="3" type="ORF">DEM27_20295</name>
</gene>
<dbReference type="AlphaFoldDB" id="A0A2U2DME1"/>
<keyword evidence="1" id="KW-0175">Coiled coil</keyword>
<name>A0A2U2DME1_9HYPH</name>
<comment type="caution">
    <text evidence="3">The sequence shown here is derived from an EMBL/GenBank/DDBJ whole genome shotgun (WGS) entry which is preliminary data.</text>
</comment>
<feature type="region of interest" description="Disordered" evidence="2">
    <location>
        <begin position="366"/>
        <end position="387"/>
    </location>
</feature>
<evidence type="ECO:0000256" key="2">
    <source>
        <dbReference type="SAM" id="MobiDB-lite"/>
    </source>
</evidence>
<evidence type="ECO:0000313" key="3">
    <source>
        <dbReference type="EMBL" id="PWE54449.1"/>
    </source>
</evidence>
<accession>A0A2U2DME1</accession>
<sequence length="471" mass="53699">MNARGRDPRRAAGARLGAWDQLENRLWVCRELLGLQARTERDLIEVGHRNIIRSMAKRSGAVVIDPVRGAVQQTGLAAHFRFYHPSVADLAPFIALLLIRANVNLQTVADLQASSMWWKPYARAFYHEEEPERWVSIILPKLRGAQGGRRKRRDGTKVGKADVKSPATISIPSLKRPWSHPFQILTFLQEMTQPLRNEIKRRIDELSAKADRSEQERRELDRLHFIKDDMFVYRSEQEVTSLKFVTREQQVTPRPLVEVLKRYGLTAGVKQLRDAGLQFGFRVSGNNLLILHLLARHSSRETAAAYARRREFFRRSEELFIAIFEKSVALVRSSSYSIANLRAALRSSGLDDWQITNILNPDNRSRYGNRCGGPNSPPEPFNKGTPPGQLCRSQDCIDGCPLARFLPDALPFLVRIWSSIVQQLSNVGIAAAFDNSLQHRLQRLERILDKYPREDVLAEKNKLATEEGGNR</sequence>
<feature type="coiled-coil region" evidence="1">
    <location>
        <begin position="196"/>
        <end position="223"/>
    </location>
</feature>
<protein>
    <submittedName>
        <fullName evidence="3">Uncharacterized protein</fullName>
    </submittedName>
</protein>
<evidence type="ECO:0000313" key="4">
    <source>
        <dbReference type="Proteomes" id="UP000245252"/>
    </source>
</evidence>
<evidence type="ECO:0000256" key="1">
    <source>
        <dbReference type="SAM" id="Coils"/>
    </source>
</evidence>
<reference evidence="3 4" key="1">
    <citation type="submission" date="2018-05" db="EMBL/GenBank/DDBJ databases">
        <title>The draft genome of strain NS-104.</title>
        <authorList>
            <person name="Hang P."/>
            <person name="Jiang J."/>
        </authorList>
    </citation>
    <scope>NUCLEOTIDE SEQUENCE [LARGE SCALE GENOMIC DNA]</scope>
    <source>
        <strain evidence="3 4">NS-104</strain>
    </source>
</reference>
<organism evidence="3 4">
    <name type="scientific">Metarhizobium album</name>
    <dbReference type="NCBI Taxonomy" id="2182425"/>
    <lineage>
        <taxon>Bacteria</taxon>
        <taxon>Pseudomonadati</taxon>
        <taxon>Pseudomonadota</taxon>
        <taxon>Alphaproteobacteria</taxon>
        <taxon>Hyphomicrobiales</taxon>
        <taxon>Rhizobiaceae</taxon>
        <taxon>Metarhizobium</taxon>
    </lineage>
</organism>
<dbReference type="EMBL" id="QFBC01000010">
    <property type="protein sequence ID" value="PWE54449.1"/>
    <property type="molecule type" value="Genomic_DNA"/>
</dbReference>
<dbReference type="Proteomes" id="UP000245252">
    <property type="component" value="Unassembled WGS sequence"/>
</dbReference>
<keyword evidence="4" id="KW-1185">Reference proteome</keyword>